<name>A0A7Z9A503_9MICC</name>
<proteinExistence type="predicted"/>
<organism evidence="1 2">
    <name type="scientific">Rothia aeria</name>
    <dbReference type="NCBI Taxonomy" id="172042"/>
    <lineage>
        <taxon>Bacteria</taxon>
        <taxon>Bacillati</taxon>
        <taxon>Actinomycetota</taxon>
        <taxon>Actinomycetes</taxon>
        <taxon>Micrococcales</taxon>
        <taxon>Micrococcaceae</taxon>
        <taxon>Rothia</taxon>
    </lineage>
</organism>
<dbReference type="EMBL" id="LR134479">
    <property type="protein sequence ID" value="VEI24906.1"/>
    <property type="molecule type" value="Genomic_DNA"/>
</dbReference>
<gene>
    <name evidence="1" type="ORF">NCTC10207_02314</name>
</gene>
<dbReference type="RefSeq" id="WP_126500735.1">
    <property type="nucleotide sequence ID" value="NZ_CP079819.1"/>
</dbReference>
<evidence type="ECO:0000313" key="2">
    <source>
        <dbReference type="Proteomes" id="UP000282386"/>
    </source>
</evidence>
<protein>
    <submittedName>
        <fullName evidence="1">Uncharacterized protein</fullName>
    </submittedName>
</protein>
<dbReference type="Proteomes" id="UP000282386">
    <property type="component" value="Chromosome"/>
</dbReference>
<reference evidence="1 2" key="1">
    <citation type="submission" date="2018-12" db="EMBL/GenBank/DDBJ databases">
        <authorList>
            <consortium name="Pathogen Informatics"/>
        </authorList>
    </citation>
    <scope>NUCLEOTIDE SEQUENCE [LARGE SCALE GENOMIC DNA]</scope>
    <source>
        <strain evidence="1 2">NCTC10207</strain>
    </source>
</reference>
<sequence>MNPAIDDKAECHENVAAASEKVRGAVEDPDGTAVKTELEGLSNDFPISLWAGAVNFFRHLFRHGFMLALLLVLKKTQWTG</sequence>
<accession>A0A7Z9A503</accession>
<dbReference type="AlphaFoldDB" id="A0A7Z9A503"/>
<evidence type="ECO:0000313" key="1">
    <source>
        <dbReference type="EMBL" id="VEI24906.1"/>
    </source>
</evidence>